<dbReference type="Pfam" id="PF01565">
    <property type="entry name" value="FAD_binding_4"/>
    <property type="match status" value="1"/>
</dbReference>
<feature type="domain" description="FAD-binding PCMH-type" evidence="9">
    <location>
        <begin position="13"/>
        <end position="251"/>
    </location>
</feature>
<keyword evidence="11" id="KW-1185">Reference proteome</keyword>
<dbReference type="PANTHER" id="PTHR11748">
    <property type="entry name" value="D-LACTATE DEHYDROGENASE"/>
    <property type="match status" value="1"/>
</dbReference>
<dbReference type="InterPro" id="IPR016166">
    <property type="entry name" value="FAD-bd_PCMH"/>
</dbReference>
<feature type="domain" description="4Fe-4S ferredoxin-type" evidence="8">
    <location>
        <begin position="589"/>
        <end position="621"/>
    </location>
</feature>
<dbReference type="InterPro" id="IPR036318">
    <property type="entry name" value="FAD-bd_PCMH-like_sf"/>
</dbReference>
<sequence length="962" mass="107066">MNHSNLVTDASVFEIKALRVCLPSRRNELQVFVQQALLQKQSLIMRAGGTSLGGQAIGSGVVIDVSKHLTNIIDYQPDLKEVTVEPGVIQDDLNDFVKEDGLKFAPDTSTSNRAMIGGMIGNNSCGSYSVYYGTTREHVKALEVILADGSEAYFGPLTSEQLHERLNQQNFEGSIYRTVIRLLESHGKQILEHFPHPSLKRRNTGYALDELYRHHQPFNPNGKAFNLAPLICGSEGTLAVVKTATLNLVPLPKHRQLMCAHFDSIESAMKVITNLLEFKPAAIELIDKATLDGTKANTQQQANRFWIDGEPEAVLVCEWFADDLNELNHHMLTYQAWLLEHGAYSSPIISAIDSSKVWDVRKAGLGMLMGKVTRKKAVAVIEDAAVPVNDLYDYFQDVQALMAELNVGCVYYGHASVGLIHIRPELDLATDEGKQLFQTIAERNSKLVKKYRGAISGEHGDGRIRAPFIKEQVGEQVYAYLLDLKRAFDPNNLLNPGVIIGDMPITQNLRADRQPQELLSTAFDWSKDLSLMDAVEKCNGAGACRKSSGRGVMCPSYQATREENYSTRGRSNLLRFALTEPNPKKALSQEELQDALEMCLGCKACKTECPANVDMAALKAEVLYQTNNKALSFNLSNWVLANYGTILKRGQNFPKTYNWLQSLSIVKNLIGIDSRRKLPQAYANNVQAWWSEYSLNRTDSVSNLTVKPKVWVLCDLFSQYQEPNVGKATLASLLKMGLQVKPVFMKSSPRALISKGLLKEAKQALIEIVSQLADYKSGDWIAGIEPSELLVWRDEAKKLLKKTDFKTSYQAWLSNEDDSETEKQGLSNILSYEELILKINALEQLPKISPLNKMVWLHVHCHQKALAKPIDSKSALELIPGVEVKMIPSGCCGMSGEFGYKHYDVSEKIANQVLLPALKEANDNDLIVATGTSCRHQLDDLGQYSALHISQVFAKSFNLLID</sequence>
<dbReference type="SUPFAM" id="SSF56176">
    <property type="entry name" value="FAD-binding/transporter-associated domain-like"/>
    <property type="match status" value="1"/>
</dbReference>
<evidence type="ECO:0000256" key="2">
    <source>
        <dbReference type="ARBA" id="ARBA00022630"/>
    </source>
</evidence>
<dbReference type="InterPro" id="IPR006094">
    <property type="entry name" value="Oxid_FAD_bind_N"/>
</dbReference>
<evidence type="ECO:0000256" key="5">
    <source>
        <dbReference type="ARBA" id="ARBA00023002"/>
    </source>
</evidence>
<dbReference type="PANTHER" id="PTHR11748:SF119">
    <property type="entry name" value="D-2-HYDROXYGLUTARATE DEHYDROGENASE"/>
    <property type="match status" value="1"/>
</dbReference>
<evidence type="ECO:0000259" key="8">
    <source>
        <dbReference type="PROSITE" id="PS51379"/>
    </source>
</evidence>
<reference evidence="10 11" key="1">
    <citation type="submission" date="2022-06" db="EMBL/GenBank/DDBJ databases">
        <title>Thiomicrohabdus sp. nov, an obligately chemolithoautotrophic, sulfur-oxidizing bacterium isolated from beach of Guanyin Mountain. Amoy.</title>
        <authorList>
            <person name="Zhu H."/>
        </authorList>
    </citation>
    <scope>NUCLEOTIDE SEQUENCE [LARGE SCALE GENOMIC DNA]</scope>
    <source>
        <strain evidence="10 11">XGS-01</strain>
    </source>
</reference>
<dbReference type="SUPFAM" id="SSF55103">
    <property type="entry name" value="FAD-linked oxidases, C-terminal domain"/>
    <property type="match status" value="1"/>
</dbReference>
<dbReference type="Gene3D" id="3.30.465.10">
    <property type="match status" value="1"/>
</dbReference>
<proteinExistence type="predicted"/>
<dbReference type="InterPro" id="IPR016169">
    <property type="entry name" value="FAD-bd_PCMH_sub2"/>
</dbReference>
<keyword evidence="7" id="KW-0411">Iron-sulfur</keyword>
<dbReference type="InterPro" id="IPR016164">
    <property type="entry name" value="FAD-linked_Oxase-like_C"/>
</dbReference>
<dbReference type="Pfam" id="PF13183">
    <property type="entry name" value="Fer4_8"/>
    <property type="match status" value="1"/>
</dbReference>
<evidence type="ECO:0000256" key="1">
    <source>
        <dbReference type="ARBA" id="ARBA00001974"/>
    </source>
</evidence>
<keyword evidence="4" id="KW-0274">FAD</keyword>
<keyword evidence="6" id="KW-0408">Iron</keyword>
<dbReference type="Proteomes" id="UP001222275">
    <property type="component" value="Chromosome"/>
</dbReference>
<comment type="cofactor">
    <cofactor evidence="1">
        <name>FAD</name>
        <dbReference type="ChEBI" id="CHEBI:57692"/>
    </cofactor>
</comment>
<dbReference type="SUPFAM" id="SSF46548">
    <property type="entry name" value="alpha-helical ferredoxin"/>
    <property type="match status" value="1"/>
</dbReference>
<accession>A0ABY8CBD2</accession>
<evidence type="ECO:0000256" key="3">
    <source>
        <dbReference type="ARBA" id="ARBA00022723"/>
    </source>
</evidence>
<evidence type="ECO:0000313" key="11">
    <source>
        <dbReference type="Proteomes" id="UP001222275"/>
    </source>
</evidence>
<gene>
    <name evidence="10" type="ORF">NR989_08880</name>
</gene>
<evidence type="ECO:0000259" key="9">
    <source>
        <dbReference type="PROSITE" id="PS51387"/>
    </source>
</evidence>
<dbReference type="Gene3D" id="3.30.70.2740">
    <property type="match status" value="1"/>
</dbReference>
<keyword evidence="3" id="KW-0479">Metal-binding</keyword>
<dbReference type="InterPro" id="IPR009051">
    <property type="entry name" value="Helical_ferredxn"/>
</dbReference>
<dbReference type="InterPro" id="IPR017896">
    <property type="entry name" value="4Fe4S_Fe-S-bd"/>
</dbReference>
<dbReference type="EMBL" id="CP102381">
    <property type="protein sequence ID" value="WEJ62122.1"/>
    <property type="molecule type" value="Genomic_DNA"/>
</dbReference>
<dbReference type="Gene3D" id="1.10.45.10">
    <property type="entry name" value="Vanillyl-alcohol Oxidase, Chain A, domain 4"/>
    <property type="match status" value="1"/>
</dbReference>
<keyword evidence="2" id="KW-0285">Flavoprotein</keyword>
<dbReference type="Gene3D" id="1.10.1060.10">
    <property type="entry name" value="Alpha-helical ferredoxin"/>
    <property type="match status" value="1"/>
</dbReference>
<evidence type="ECO:0000256" key="7">
    <source>
        <dbReference type="ARBA" id="ARBA00023014"/>
    </source>
</evidence>
<keyword evidence="5" id="KW-0560">Oxidoreductase</keyword>
<organism evidence="10 11">
    <name type="scientific">Thiomicrorhabdus lithotrophica</name>
    <dbReference type="NCBI Taxonomy" id="2949997"/>
    <lineage>
        <taxon>Bacteria</taxon>
        <taxon>Pseudomonadati</taxon>
        <taxon>Pseudomonadota</taxon>
        <taxon>Gammaproteobacteria</taxon>
        <taxon>Thiotrichales</taxon>
        <taxon>Piscirickettsiaceae</taxon>
        <taxon>Thiomicrorhabdus</taxon>
    </lineage>
</organism>
<dbReference type="Pfam" id="PF02913">
    <property type="entry name" value="FAD-oxidase_C"/>
    <property type="match status" value="1"/>
</dbReference>
<evidence type="ECO:0000256" key="6">
    <source>
        <dbReference type="ARBA" id="ARBA00023004"/>
    </source>
</evidence>
<evidence type="ECO:0000313" key="10">
    <source>
        <dbReference type="EMBL" id="WEJ62122.1"/>
    </source>
</evidence>
<dbReference type="PROSITE" id="PS00198">
    <property type="entry name" value="4FE4S_FER_1"/>
    <property type="match status" value="1"/>
</dbReference>
<dbReference type="RefSeq" id="WP_275594379.1">
    <property type="nucleotide sequence ID" value="NZ_CP102381.1"/>
</dbReference>
<dbReference type="InterPro" id="IPR017900">
    <property type="entry name" value="4Fe4S_Fe_S_CS"/>
</dbReference>
<dbReference type="PROSITE" id="PS51387">
    <property type="entry name" value="FAD_PCMH"/>
    <property type="match status" value="1"/>
</dbReference>
<dbReference type="PROSITE" id="PS51379">
    <property type="entry name" value="4FE4S_FER_2"/>
    <property type="match status" value="1"/>
</dbReference>
<name>A0ABY8CBD2_9GAMM</name>
<dbReference type="InterPro" id="IPR004113">
    <property type="entry name" value="FAD-bd_oxidored_4_C"/>
</dbReference>
<dbReference type="InterPro" id="IPR016171">
    <property type="entry name" value="Vanillyl_alc_oxidase_C-sub2"/>
</dbReference>
<evidence type="ECO:0000256" key="4">
    <source>
        <dbReference type="ARBA" id="ARBA00022827"/>
    </source>
</evidence>
<protein>
    <submittedName>
        <fullName evidence="10">FAD-binding oxidoreductase</fullName>
    </submittedName>
</protein>